<evidence type="ECO:0000313" key="3">
    <source>
        <dbReference type="EMBL" id="MBD1221390.1"/>
    </source>
</evidence>
<dbReference type="EMBL" id="JACWEZ010000001">
    <property type="protein sequence ID" value="MBD1221390.1"/>
    <property type="molecule type" value="Genomic_DNA"/>
</dbReference>
<gene>
    <name evidence="2" type="ORF">BME96_16380</name>
    <name evidence="3" type="ORF">IC602_02050</name>
</gene>
<dbReference type="RefSeq" id="WP_019378073.1">
    <property type="nucleotide sequence ID" value="NZ_CP017962.1"/>
</dbReference>
<reference evidence="2 4" key="1">
    <citation type="submission" date="2016-11" db="EMBL/GenBank/DDBJ databases">
        <title>Complete genome sequencing of Virgibacillus halodenitrificans PDB-F2.</title>
        <authorList>
            <person name="Sun Z."/>
            <person name="Zhou Y."/>
            <person name="Li H."/>
        </authorList>
    </citation>
    <scope>NUCLEOTIDE SEQUENCE [LARGE SCALE GENOMIC DNA]</scope>
    <source>
        <strain evidence="2 4">PDB-F2</strain>
    </source>
</reference>
<feature type="domain" description="DUF1659" evidence="1">
    <location>
        <begin position="2"/>
        <end position="72"/>
    </location>
</feature>
<keyword evidence="5" id="KW-1185">Reference proteome</keyword>
<evidence type="ECO:0000313" key="4">
    <source>
        <dbReference type="Proteomes" id="UP000182945"/>
    </source>
</evidence>
<name>A0AAC9J4U6_VIRHA</name>
<evidence type="ECO:0000313" key="2">
    <source>
        <dbReference type="EMBL" id="APC49670.1"/>
    </source>
</evidence>
<reference evidence="3 5" key="2">
    <citation type="submission" date="2020-09" db="EMBL/GenBank/DDBJ databases">
        <title>Draft Genome Sequences of Oil-Oxidizing Bacteria Halomonas titanicae, Marinobacter lutaoensis, and Virgibacillus halodenitrificans Isolated from Highly Saline Environments.</title>
        <authorList>
            <person name="Grouzdev D.S."/>
            <person name="Sokolova D.S."/>
            <person name="Semenova E.M."/>
            <person name="Borzenkov I.A."/>
            <person name="Bidzhieva S.K."/>
            <person name="Poltaraus A.B."/>
            <person name="Nazina T.N."/>
        </authorList>
    </citation>
    <scope>NUCLEOTIDE SEQUENCE [LARGE SCALE GENOMIC DNA]</scope>
    <source>
        <strain evidence="3 5">VKM B-3472D</strain>
    </source>
</reference>
<dbReference type="Proteomes" id="UP000621631">
    <property type="component" value="Unassembled WGS sequence"/>
</dbReference>
<proteinExistence type="predicted"/>
<sequence>MAVAELMKSSLQLVFVNGTDLETGKSLYKSKTFNNVKTAATADQLYAIAEAISGLQELPLYMVHRKDSTDIHQG</sequence>
<dbReference type="EMBL" id="CP017962">
    <property type="protein sequence ID" value="APC49670.1"/>
    <property type="molecule type" value="Genomic_DNA"/>
</dbReference>
<protein>
    <submittedName>
        <fullName evidence="3">DUF1659 domain-containing protein</fullName>
    </submittedName>
</protein>
<dbReference type="AlphaFoldDB" id="A0AAC9J4U6"/>
<evidence type="ECO:0000259" key="1">
    <source>
        <dbReference type="Pfam" id="PF07872"/>
    </source>
</evidence>
<dbReference type="InterPro" id="IPR012454">
    <property type="entry name" value="DUF1659"/>
</dbReference>
<evidence type="ECO:0000313" key="5">
    <source>
        <dbReference type="Proteomes" id="UP000621631"/>
    </source>
</evidence>
<accession>A0AAC9J4U6</accession>
<dbReference type="KEGG" id="vhl:BME96_16380"/>
<dbReference type="Proteomes" id="UP000182945">
    <property type="component" value="Chromosome"/>
</dbReference>
<dbReference type="GeneID" id="71515988"/>
<organism evidence="2 4">
    <name type="scientific">Virgibacillus halodenitrificans</name>
    <name type="common">Bacillus halodenitrificans</name>
    <dbReference type="NCBI Taxonomy" id="1482"/>
    <lineage>
        <taxon>Bacteria</taxon>
        <taxon>Bacillati</taxon>
        <taxon>Bacillota</taxon>
        <taxon>Bacilli</taxon>
        <taxon>Bacillales</taxon>
        <taxon>Bacillaceae</taxon>
        <taxon>Virgibacillus</taxon>
    </lineage>
</organism>
<dbReference type="Pfam" id="PF07872">
    <property type="entry name" value="DUF1659"/>
    <property type="match status" value="1"/>
</dbReference>